<sequence length="70" mass="8195">MKKEKGQQFTVQFILLNSYFLLENFHAQSETGGRVKSTRILLSETILIETFIQQYLNEFSEGRIMLVHEA</sequence>
<evidence type="ECO:0000313" key="1">
    <source>
        <dbReference type="EMBL" id="CRK93754.1"/>
    </source>
</evidence>
<evidence type="ECO:0000313" key="2">
    <source>
        <dbReference type="Proteomes" id="UP000183832"/>
    </source>
</evidence>
<accession>A0A1J1I1X0</accession>
<reference evidence="1 2" key="1">
    <citation type="submission" date="2015-04" db="EMBL/GenBank/DDBJ databases">
        <authorList>
            <person name="Syromyatnikov M.Y."/>
            <person name="Popov V.N."/>
        </authorList>
    </citation>
    <scope>NUCLEOTIDE SEQUENCE [LARGE SCALE GENOMIC DNA]</scope>
</reference>
<dbReference type="EMBL" id="CVRI01000038">
    <property type="protein sequence ID" value="CRK93754.1"/>
    <property type="molecule type" value="Genomic_DNA"/>
</dbReference>
<dbReference type="Proteomes" id="UP000183832">
    <property type="component" value="Unassembled WGS sequence"/>
</dbReference>
<dbReference type="AlphaFoldDB" id="A0A1J1I1X0"/>
<protein>
    <submittedName>
        <fullName evidence="1">CLUMA_CG007282, isoform A</fullName>
    </submittedName>
</protein>
<name>A0A1J1I1X0_9DIPT</name>
<keyword evidence="2" id="KW-1185">Reference proteome</keyword>
<gene>
    <name evidence="1" type="ORF">CLUMA_CG007282</name>
</gene>
<proteinExistence type="predicted"/>
<organism evidence="1 2">
    <name type="scientific">Clunio marinus</name>
    <dbReference type="NCBI Taxonomy" id="568069"/>
    <lineage>
        <taxon>Eukaryota</taxon>
        <taxon>Metazoa</taxon>
        <taxon>Ecdysozoa</taxon>
        <taxon>Arthropoda</taxon>
        <taxon>Hexapoda</taxon>
        <taxon>Insecta</taxon>
        <taxon>Pterygota</taxon>
        <taxon>Neoptera</taxon>
        <taxon>Endopterygota</taxon>
        <taxon>Diptera</taxon>
        <taxon>Nematocera</taxon>
        <taxon>Chironomoidea</taxon>
        <taxon>Chironomidae</taxon>
        <taxon>Clunio</taxon>
    </lineage>
</organism>